<keyword evidence="2" id="KW-1185">Reference proteome</keyword>
<dbReference type="AlphaFoldDB" id="A0A401G4Q1"/>
<dbReference type="Gene3D" id="3.80.10.10">
    <property type="entry name" value="Ribonuclease Inhibitor"/>
    <property type="match status" value="1"/>
</dbReference>
<evidence type="ECO:0000313" key="2">
    <source>
        <dbReference type="Proteomes" id="UP000287166"/>
    </source>
</evidence>
<dbReference type="InParanoid" id="A0A401G4Q1"/>
<sequence>MHPLLNDDVLRRVFDFPKQARDNPTLVRSAQVSRAFSEPALDALWDVTDLLRLVRLLDVLSTVHSVRNYGLPLTKYVVEKEPSPEQWERFHSYARRVHSLYISISLFDSKDPSAVAALIIERSRIQVLFPSLLHLSWESGSPAPELLRLVGCVVTQSVSSLQSVRLQGRGGVSIHDPQALQQFESMLHTLTTKAPFLHTLELYTHYLLSLQSLPPCQRLRRFVCPCTTLSGLLQYCGHIESLSSLEVAGIYGEEDVIPACIGFPSLRTLRLVEGRIVNFIPLLNAITSPHLGSVQISAFTVGSWRDFRVCFNVLPRNFCSSLRVLWLWGIPYKLDNDSPSFGFLIEPLLHLHQLEELILNLDIHPTNPPSCVLTDRDTHDMASAWPKLTQLWLYLRLAAAPSVYCLATFAQKCPLLKRLGILCNGMHDTPYPELPETPHPCDARNVRLSWTQLVITDSPRLARFIIDWFPNIDLQDVRDRRQISSEFLQLLEMFQAAAS</sequence>
<comment type="caution">
    <text evidence="1">The sequence shown here is derived from an EMBL/GenBank/DDBJ whole genome shotgun (WGS) entry which is preliminary data.</text>
</comment>
<proteinExistence type="predicted"/>
<reference evidence="1 2" key="1">
    <citation type="journal article" date="2018" name="Sci. Rep.">
        <title>Genome sequence of the cauliflower mushroom Sparassis crispa (Hanabiratake) and its association with beneficial usage.</title>
        <authorList>
            <person name="Kiyama R."/>
            <person name="Furutani Y."/>
            <person name="Kawaguchi K."/>
            <person name="Nakanishi T."/>
        </authorList>
    </citation>
    <scope>NUCLEOTIDE SEQUENCE [LARGE SCALE GENOMIC DNA]</scope>
</reference>
<evidence type="ECO:0000313" key="1">
    <source>
        <dbReference type="EMBL" id="GBE77139.1"/>
    </source>
</evidence>
<gene>
    <name evidence="1" type="ORF">SCP_0100110</name>
</gene>
<protein>
    <recommendedName>
        <fullName evidence="3">F-box domain-containing protein</fullName>
    </recommendedName>
</protein>
<name>A0A401G4Q1_9APHY</name>
<evidence type="ECO:0008006" key="3">
    <source>
        <dbReference type="Google" id="ProtNLM"/>
    </source>
</evidence>
<dbReference type="RefSeq" id="XP_027608052.1">
    <property type="nucleotide sequence ID" value="XM_027752251.1"/>
</dbReference>
<dbReference type="EMBL" id="BFAD01000001">
    <property type="protein sequence ID" value="GBE77139.1"/>
    <property type="molecule type" value="Genomic_DNA"/>
</dbReference>
<accession>A0A401G4Q1</accession>
<dbReference type="InterPro" id="IPR032675">
    <property type="entry name" value="LRR_dom_sf"/>
</dbReference>
<dbReference type="Proteomes" id="UP000287166">
    <property type="component" value="Unassembled WGS sequence"/>
</dbReference>
<dbReference type="GeneID" id="38774056"/>
<dbReference type="OrthoDB" id="2752819at2759"/>
<organism evidence="1 2">
    <name type="scientific">Sparassis crispa</name>
    <dbReference type="NCBI Taxonomy" id="139825"/>
    <lineage>
        <taxon>Eukaryota</taxon>
        <taxon>Fungi</taxon>
        <taxon>Dikarya</taxon>
        <taxon>Basidiomycota</taxon>
        <taxon>Agaricomycotina</taxon>
        <taxon>Agaricomycetes</taxon>
        <taxon>Polyporales</taxon>
        <taxon>Sparassidaceae</taxon>
        <taxon>Sparassis</taxon>
    </lineage>
</organism>
<dbReference type="SUPFAM" id="SSF52047">
    <property type="entry name" value="RNI-like"/>
    <property type="match status" value="1"/>
</dbReference>